<comment type="caution">
    <text evidence="2">The sequence shown here is derived from an EMBL/GenBank/DDBJ whole genome shotgun (WGS) entry which is preliminary data.</text>
</comment>
<organism evidence="2 3">
    <name type="scientific">Phytophthora megakarya</name>
    <dbReference type="NCBI Taxonomy" id="4795"/>
    <lineage>
        <taxon>Eukaryota</taxon>
        <taxon>Sar</taxon>
        <taxon>Stramenopiles</taxon>
        <taxon>Oomycota</taxon>
        <taxon>Peronosporomycetes</taxon>
        <taxon>Peronosporales</taxon>
        <taxon>Peronosporaceae</taxon>
        <taxon>Phytophthora</taxon>
    </lineage>
</organism>
<dbReference type="Proteomes" id="UP000198211">
    <property type="component" value="Unassembled WGS sequence"/>
</dbReference>
<protein>
    <recommendedName>
        <fullName evidence="4">CCHC-type domain-containing protein</fullName>
    </recommendedName>
</protein>
<gene>
    <name evidence="2" type="ORF">PHMEG_00031247</name>
</gene>
<keyword evidence="3" id="KW-1185">Reference proteome</keyword>
<evidence type="ECO:0000256" key="1">
    <source>
        <dbReference type="SAM" id="MobiDB-lite"/>
    </source>
</evidence>
<sequence length="138" mass="15808">MDRADLTPTSTVIARSSLQRVKMLLQKVGGLDPRLPDRDQGHQDHNRKIHGNGFNRDRCSHCGSRKLSDLGCWRRVTCTKCGKRGYPSDLCLFVCRGCGELHDMGKCPIEEFYHQIRQWFNPTKHIGMLPEAVEKMLN</sequence>
<dbReference type="OrthoDB" id="91990at2759"/>
<feature type="region of interest" description="Disordered" evidence="1">
    <location>
        <begin position="31"/>
        <end position="50"/>
    </location>
</feature>
<evidence type="ECO:0000313" key="2">
    <source>
        <dbReference type="EMBL" id="OWY98078.1"/>
    </source>
</evidence>
<dbReference type="AlphaFoldDB" id="A0A225UZ26"/>
<evidence type="ECO:0008006" key="4">
    <source>
        <dbReference type="Google" id="ProtNLM"/>
    </source>
</evidence>
<dbReference type="EMBL" id="NBNE01009772">
    <property type="protein sequence ID" value="OWY98078.1"/>
    <property type="molecule type" value="Genomic_DNA"/>
</dbReference>
<name>A0A225UZ26_9STRA</name>
<evidence type="ECO:0000313" key="3">
    <source>
        <dbReference type="Proteomes" id="UP000198211"/>
    </source>
</evidence>
<feature type="compositionally biased region" description="Basic and acidic residues" evidence="1">
    <location>
        <begin position="34"/>
        <end position="46"/>
    </location>
</feature>
<reference evidence="3" key="1">
    <citation type="submission" date="2017-03" db="EMBL/GenBank/DDBJ databases">
        <title>Phytopthora megakarya and P. palmivora, two closely related causual agents of cacao black pod achieved similar genome size and gene model numbers by different mechanisms.</title>
        <authorList>
            <person name="Ali S."/>
            <person name="Shao J."/>
            <person name="Larry D.J."/>
            <person name="Kronmiller B."/>
            <person name="Shen D."/>
            <person name="Strem M.D."/>
            <person name="Melnick R.L."/>
            <person name="Guiltinan M.J."/>
            <person name="Tyler B.M."/>
            <person name="Meinhardt L.W."/>
            <person name="Bailey B.A."/>
        </authorList>
    </citation>
    <scope>NUCLEOTIDE SEQUENCE [LARGE SCALE GENOMIC DNA]</scope>
    <source>
        <strain evidence="3">zdho120</strain>
    </source>
</reference>
<proteinExistence type="predicted"/>
<accession>A0A225UZ26</accession>